<dbReference type="PROSITE" id="PS51257">
    <property type="entry name" value="PROKAR_LIPOPROTEIN"/>
    <property type="match status" value="1"/>
</dbReference>
<keyword evidence="3" id="KW-1185">Reference proteome</keyword>
<dbReference type="RefSeq" id="WP_377123072.1">
    <property type="nucleotide sequence ID" value="NZ_JBHUHN010000001.1"/>
</dbReference>
<name>A0ABW5XJW9_9SPHI</name>
<protein>
    <recommendedName>
        <fullName evidence="4">Lipocalin-like protein</fullName>
    </recommendedName>
</protein>
<feature type="signal peptide" evidence="1">
    <location>
        <begin position="1"/>
        <end position="21"/>
    </location>
</feature>
<comment type="caution">
    <text evidence="2">The sequence shown here is derived from an EMBL/GenBank/DDBJ whole genome shotgun (WGS) entry which is preliminary data.</text>
</comment>
<sequence>MKKLLLLICAGALLFTIGCKKQDQEVAPQGNGSWTLAGVSYKANVTYKGPTSHGEFLINFWESAPTADLKVNSLALSFKEDPTTSGTYQLVGYGTTLSGKQFTLAAGTKEGLAYAYIGATNIDVTITVTGGKAKVVIPEITLKGASGQADAKLSASVQEM</sequence>
<organism evidence="2 3">
    <name type="scientific">Mucilaginibacter antarcticus</name>
    <dbReference type="NCBI Taxonomy" id="1855725"/>
    <lineage>
        <taxon>Bacteria</taxon>
        <taxon>Pseudomonadati</taxon>
        <taxon>Bacteroidota</taxon>
        <taxon>Sphingobacteriia</taxon>
        <taxon>Sphingobacteriales</taxon>
        <taxon>Sphingobacteriaceae</taxon>
        <taxon>Mucilaginibacter</taxon>
    </lineage>
</organism>
<evidence type="ECO:0000256" key="1">
    <source>
        <dbReference type="SAM" id="SignalP"/>
    </source>
</evidence>
<dbReference type="Proteomes" id="UP001597601">
    <property type="component" value="Unassembled WGS sequence"/>
</dbReference>
<keyword evidence="1" id="KW-0732">Signal</keyword>
<accession>A0ABW5XJW9</accession>
<evidence type="ECO:0000313" key="3">
    <source>
        <dbReference type="Proteomes" id="UP001597601"/>
    </source>
</evidence>
<proteinExistence type="predicted"/>
<feature type="chain" id="PRO_5045262085" description="Lipocalin-like protein" evidence="1">
    <location>
        <begin position="22"/>
        <end position="160"/>
    </location>
</feature>
<gene>
    <name evidence="2" type="ORF">ACFSYC_02235</name>
</gene>
<evidence type="ECO:0000313" key="2">
    <source>
        <dbReference type="EMBL" id="MFD2863494.1"/>
    </source>
</evidence>
<dbReference type="EMBL" id="JBHUON010000002">
    <property type="protein sequence ID" value="MFD2863494.1"/>
    <property type="molecule type" value="Genomic_DNA"/>
</dbReference>
<reference evidence="3" key="1">
    <citation type="journal article" date="2019" name="Int. J. Syst. Evol. Microbiol.">
        <title>The Global Catalogue of Microorganisms (GCM) 10K type strain sequencing project: providing services to taxonomists for standard genome sequencing and annotation.</title>
        <authorList>
            <consortium name="The Broad Institute Genomics Platform"/>
            <consortium name="The Broad Institute Genome Sequencing Center for Infectious Disease"/>
            <person name="Wu L."/>
            <person name="Ma J."/>
        </authorList>
    </citation>
    <scope>NUCLEOTIDE SEQUENCE [LARGE SCALE GENOMIC DNA]</scope>
    <source>
        <strain evidence="3">KCTC 52232</strain>
    </source>
</reference>
<evidence type="ECO:0008006" key="4">
    <source>
        <dbReference type="Google" id="ProtNLM"/>
    </source>
</evidence>